<comment type="caution">
    <text evidence="11">The sequence shown here is derived from an EMBL/GenBank/DDBJ whole genome shotgun (WGS) entry which is preliminary data.</text>
</comment>
<dbReference type="SUPFAM" id="SSF53098">
    <property type="entry name" value="Ribonuclease H-like"/>
    <property type="match status" value="1"/>
</dbReference>
<keyword evidence="13" id="KW-1185">Reference proteome</keyword>
<dbReference type="PANTHER" id="PTHR13620:SF109">
    <property type="entry name" value="3'-5' EXONUCLEASE"/>
    <property type="match status" value="1"/>
</dbReference>
<evidence type="ECO:0000256" key="8">
    <source>
        <dbReference type="ARBA" id="ARBA00040531"/>
    </source>
</evidence>
<keyword evidence="6" id="KW-0460">Magnesium</keyword>
<dbReference type="GO" id="GO:0008408">
    <property type="term" value="F:3'-5' exonuclease activity"/>
    <property type="evidence" value="ECO:0007669"/>
    <property type="project" value="InterPro"/>
</dbReference>
<dbReference type="GO" id="GO:0003676">
    <property type="term" value="F:nucleic acid binding"/>
    <property type="evidence" value="ECO:0007669"/>
    <property type="project" value="InterPro"/>
</dbReference>
<dbReference type="Gene3D" id="3.30.420.10">
    <property type="entry name" value="Ribonuclease H-like superfamily/Ribonuclease H"/>
    <property type="match status" value="1"/>
</dbReference>
<evidence type="ECO:0000256" key="4">
    <source>
        <dbReference type="ARBA" id="ARBA00022801"/>
    </source>
</evidence>
<keyword evidence="3" id="KW-0479">Metal-binding</keyword>
<dbReference type="GO" id="GO:0046872">
    <property type="term" value="F:metal ion binding"/>
    <property type="evidence" value="ECO:0007669"/>
    <property type="project" value="UniProtKB-KW"/>
</dbReference>
<dbReference type="InterPro" id="IPR002562">
    <property type="entry name" value="3'-5'_exonuclease_dom"/>
</dbReference>
<keyword evidence="2" id="KW-0540">Nuclease</keyword>
<evidence type="ECO:0000259" key="10">
    <source>
        <dbReference type="Pfam" id="PF01612"/>
    </source>
</evidence>
<comment type="subcellular location">
    <subcellularLocation>
        <location evidence="1">Nucleus</location>
    </subcellularLocation>
</comment>
<name>A0AAD6UTI5_9AGAR</name>
<dbReference type="InterPro" id="IPR012337">
    <property type="entry name" value="RNaseH-like_sf"/>
</dbReference>
<dbReference type="InterPro" id="IPR036397">
    <property type="entry name" value="RNaseH_sf"/>
</dbReference>
<feature type="domain" description="3'-5' exonuclease" evidence="10">
    <location>
        <begin position="100"/>
        <end position="233"/>
    </location>
</feature>
<dbReference type="AlphaFoldDB" id="A0AAD6UTI5"/>
<evidence type="ECO:0000256" key="1">
    <source>
        <dbReference type="ARBA" id="ARBA00004123"/>
    </source>
</evidence>
<evidence type="ECO:0000256" key="5">
    <source>
        <dbReference type="ARBA" id="ARBA00022839"/>
    </source>
</evidence>
<dbReference type="EMBL" id="JARJCW010000097">
    <property type="protein sequence ID" value="KAJ7194539.1"/>
    <property type="molecule type" value="Genomic_DNA"/>
</dbReference>
<organism evidence="11 13">
    <name type="scientific">Mycena pura</name>
    <dbReference type="NCBI Taxonomy" id="153505"/>
    <lineage>
        <taxon>Eukaryota</taxon>
        <taxon>Fungi</taxon>
        <taxon>Dikarya</taxon>
        <taxon>Basidiomycota</taxon>
        <taxon>Agaricomycotina</taxon>
        <taxon>Agaricomycetes</taxon>
        <taxon>Agaricomycetidae</taxon>
        <taxon>Agaricales</taxon>
        <taxon>Marasmiineae</taxon>
        <taxon>Mycenaceae</taxon>
        <taxon>Mycena</taxon>
    </lineage>
</organism>
<dbReference type="Proteomes" id="UP001219525">
    <property type="component" value="Unassembled WGS sequence"/>
</dbReference>
<dbReference type="PANTHER" id="PTHR13620">
    <property type="entry name" value="3-5 EXONUCLEASE"/>
    <property type="match status" value="1"/>
</dbReference>
<dbReference type="Pfam" id="PF01612">
    <property type="entry name" value="DNA_pol_A_exo1"/>
    <property type="match status" value="1"/>
</dbReference>
<dbReference type="EMBL" id="JARJCW010000038">
    <property type="protein sequence ID" value="KAJ7206835.1"/>
    <property type="molecule type" value="Genomic_DNA"/>
</dbReference>
<evidence type="ECO:0000256" key="9">
    <source>
        <dbReference type="ARBA" id="ARBA00042761"/>
    </source>
</evidence>
<evidence type="ECO:0000256" key="3">
    <source>
        <dbReference type="ARBA" id="ARBA00022723"/>
    </source>
</evidence>
<gene>
    <name evidence="12" type="ORF">GGX14DRAFT_396765</name>
    <name evidence="11" type="ORF">GGX14DRAFT_404583</name>
</gene>
<dbReference type="GO" id="GO:0005634">
    <property type="term" value="C:nucleus"/>
    <property type="evidence" value="ECO:0007669"/>
    <property type="project" value="UniProtKB-SubCell"/>
</dbReference>
<evidence type="ECO:0000256" key="6">
    <source>
        <dbReference type="ARBA" id="ARBA00022842"/>
    </source>
</evidence>
<evidence type="ECO:0000313" key="12">
    <source>
        <dbReference type="EMBL" id="KAJ7206835.1"/>
    </source>
</evidence>
<accession>A0AAD6UTI5</accession>
<evidence type="ECO:0000313" key="13">
    <source>
        <dbReference type="Proteomes" id="UP001219525"/>
    </source>
</evidence>
<dbReference type="InterPro" id="IPR051132">
    <property type="entry name" value="3-5_Exonuclease_domain"/>
</dbReference>
<dbReference type="GO" id="GO:0006139">
    <property type="term" value="P:nucleobase-containing compound metabolic process"/>
    <property type="evidence" value="ECO:0007669"/>
    <property type="project" value="InterPro"/>
</dbReference>
<proteinExistence type="predicted"/>
<keyword evidence="4" id="KW-0378">Hydrolase</keyword>
<sequence>MSASLQSFPLPVSPLPVCPPAPLPSPLPVYPTPHYIYIDTLDEANNHLGTIADGAIIGFDIEAMEIPGRPKLSKADKKIKLRAEIRDANNFSIDWSQVDVCVAQIATVDNAVYLIHIRKIGELPAEFVRICESPQILKVSAGIFSDGQRLWDSFRINLLSVASLGHAARLAYPNDILPDLPYGNEAALAIIVQHTLHCELEKGLRNSAWGSIPLSEAQKDYAATDAHATLASYRVVQSVLEQCGFHVDPNWYRYDIINRARVNKGNLGRWKAECPWWSAEGVYTGRTSS</sequence>
<evidence type="ECO:0000256" key="2">
    <source>
        <dbReference type="ARBA" id="ARBA00022722"/>
    </source>
</evidence>
<keyword evidence="7" id="KW-0539">Nucleus</keyword>
<evidence type="ECO:0000313" key="11">
    <source>
        <dbReference type="EMBL" id="KAJ7194539.1"/>
    </source>
</evidence>
<reference evidence="11" key="1">
    <citation type="submission" date="2023-03" db="EMBL/GenBank/DDBJ databases">
        <title>Massive genome expansion in bonnet fungi (Mycena s.s.) driven by repeated elements and novel gene families across ecological guilds.</title>
        <authorList>
            <consortium name="Lawrence Berkeley National Laboratory"/>
            <person name="Harder C.B."/>
            <person name="Miyauchi S."/>
            <person name="Viragh M."/>
            <person name="Kuo A."/>
            <person name="Thoen E."/>
            <person name="Andreopoulos B."/>
            <person name="Lu D."/>
            <person name="Skrede I."/>
            <person name="Drula E."/>
            <person name="Henrissat B."/>
            <person name="Morin E."/>
            <person name="Kohler A."/>
            <person name="Barry K."/>
            <person name="LaButti K."/>
            <person name="Morin E."/>
            <person name="Salamov A."/>
            <person name="Lipzen A."/>
            <person name="Mereny Z."/>
            <person name="Hegedus B."/>
            <person name="Baldrian P."/>
            <person name="Stursova M."/>
            <person name="Weitz H."/>
            <person name="Taylor A."/>
            <person name="Grigoriev I.V."/>
            <person name="Nagy L.G."/>
            <person name="Martin F."/>
            <person name="Kauserud H."/>
        </authorList>
    </citation>
    <scope>NUCLEOTIDE SEQUENCE</scope>
    <source>
        <strain evidence="11">9144</strain>
    </source>
</reference>
<protein>
    <recommendedName>
        <fullName evidence="8">3'-5' exonuclease</fullName>
    </recommendedName>
    <alternativeName>
        <fullName evidence="9">Werner Syndrome-like exonuclease</fullName>
    </alternativeName>
</protein>
<evidence type="ECO:0000256" key="7">
    <source>
        <dbReference type="ARBA" id="ARBA00023242"/>
    </source>
</evidence>
<keyword evidence="5" id="KW-0269">Exonuclease</keyword>